<accession>A0ACB6ZVK4</accession>
<name>A0ACB6ZVK4_THEGA</name>
<organism evidence="1 2">
    <name type="scientific">Thelephora ganbajun</name>
    <name type="common">Ganba fungus</name>
    <dbReference type="NCBI Taxonomy" id="370292"/>
    <lineage>
        <taxon>Eukaryota</taxon>
        <taxon>Fungi</taxon>
        <taxon>Dikarya</taxon>
        <taxon>Basidiomycota</taxon>
        <taxon>Agaricomycotina</taxon>
        <taxon>Agaricomycetes</taxon>
        <taxon>Thelephorales</taxon>
        <taxon>Thelephoraceae</taxon>
        <taxon>Thelephora</taxon>
    </lineage>
</organism>
<dbReference type="EMBL" id="MU117964">
    <property type="protein sequence ID" value="KAF9653430.1"/>
    <property type="molecule type" value="Genomic_DNA"/>
</dbReference>
<evidence type="ECO:0000313" key="1">
    <source>
        <dbReference type="EMBL" id="KAF9653430.1"/>
    </source>
</evidence>
<reference evidence="1" key="1">
    <citation type="submission" date="2019-10" db="EMBL/GenBank/DDBJ databases">
        <authorList>
            <consortium name="DOE Joint Genome Institute"/>
            <person name="Kuo A."/>
            <person name="Miyauchi S."/>
            <person name="Kiss E."/>
            <person name="Drula E."/>
            <person name="Kohler A."/>
            <person name="Sanchez-Garcia M."/>
            <person name="Andreopoulos B."/>
            <person name="Barry K.W."/>
            <person name="Bonito G."/>
            <person name="Buee M."/>
            <person name="Carver A."/>
            <person name="Chen C."/>
            <person name="Cichocki N."/>
            <person name="Clum A."/>
            <person name="Culley D."/>
            <person name="Crous P.W."/>
            <person name="Fauchery L."/>
            <person name="Girlanda M."/>
            <person name="Hayes R."/>
            <person name="Keri Z."/>
            <person name="Labutti K."/>
            <person name="Lipzen A."/>
            <person name="Lombard V."/>
            <person name="Magnuson J."/>
            <person name="Maillard F."/>
            <person name="Morin E."/>
            <person name="Murat C."/>
            <person name="Nolan M."/>
            <person name="Ohm R."/>
            <person name="Pangilinan J."/>
            <person name="Pereira M."/>
            <person name="Perotto S."/>
            <person name="Peter M."/>
            <person name="Riley R."/>
            <person name="Sitrit Y."/>
            <person name="Stielow B."/>
            <person name="Szollosi G."/>
            <person name="Zifcakova L."/>
            <person name="Stursova M."/>
            <person name="Spatafora J.W."/>
            <person name="Tedersoo L."/>
            <person name="Vaario L.-M."/>
            <person name="Yamada A."/>
            <person name="Yan M."/>
            <person name="Wang P."/>
            <person name="Xu J."/>
            <person name="Bruns T."/>
            <person name="Baldrian P."/>
            <person name="Vilgalys R."/>
            <person name="Henrissat B."/>
            <person name="Grigoriev I.V."/>
            <person name="Hibbett D."/>
            <person name="Nagy L.G."/>
            <person name="Martin F.M."/>
        </authorList>
    </citation>
    <scope>NUCLEOTIDE SEQUENCE</scope>
    <source>
        <strain evidence="1">P2</strain>
    </source>
</reference>
<comment type="caution">
    <text evidence="1">The sequence shown here is derived from an EMBL/GenBank/DDBJ whole genome shotgun (WGS) entry which is preliminary data.</text>
</comment>
<evidence type="ECO:0000313" key="2">
    <source>
        <dbReference type="Proteomes" id="UP000886501"/>
    </source>
</evidence>
<gene>
    <name evidence="1" type="ORF">BDM02DRAFT_1918326</name>
</gene>
<proteinExistence type="predicted"/>
<dbReference type="Proteomes" id="UP000886501">
    <property type="component" value="Unassembled WGS sequence"/>
</dbReference>
<keyword evidence="2" id="KW-1185">Reference proteome</keyword>
<sequence length="191" mass="20882">MALKLRGSLLRVSRVATCLTLMIPIRTKLTEGLSRQGSRTSTLPLIDRRVGEVIGIPHGERIDGSSDGMWELDRTRLMNREMDGGEVICASVNFQETRVVPNTMGSVSWLNVQGIISTSIYIDLMDHSRCAGSSQEKSRCQISGWTIRRGVICDGSPRGNAFQDPNFSGFHRRSRRCGTSPKPSAGGSTGV</sequence>
<reference evidence="1" key="2">
    <citation type="journal article" date="2020" name="Nat. Commun.">
        <title>Large-scale genome sequencing of mycorrhizal fungi provides insights into the early evolution of symbiotic traits.</title>
        <authorList>
            <person name="Miyauchi S."/>
            <person name="Kiss E."/>
            <person name="Kuo A."/>
            <person name="Drula E."/>
            <person name="Kohler A."/>
            <person name="Sanchez-Garcia M."/>
            <person name="Morin E."/>
            <person name="Andreopoulos B."/>
            <person name="Barry K.W."/>
            <person name="Bonito G."/>
            <person name="Buee M."/>
            <person name="Carver A."/>
            <person name="Chen C."/>
            <person name="Cichocki N."/>
            <person name="Clum A."/>
            <person name="Culley D."/>
            <person name="Crous P.W."/>
            <person name="Fauchery L."/>
            <person name="Girlanda M."/>
            <person name="Hayes R.D."/>
            <person name="Keri Z."/>
            <person name="LaButti K."/>
            <person name="Lipzen A."/>
            <person name="Lombard V."/>
            <person name="Magnuson J."/>
            <person name="Maillard F."/>
            <person name="Murat C."/>
            <person name="Nolan M."/>
            <person name="Ohm R.A."/>
            <person name="Pangilinan J."/>
            <person name="Pereira M.F."/>
            <person name="Perotto S."/>
            <person name="Peter M."/>
            <person name="Pfister S."/>
            <person name="Riley R."/>
            <person name="Sitrit Y."/>
            <person name="Stielow J.B."/>
            <person name="Szollosi G."/>
            <person name="Zifcakova L."/>
            <person name="Stursova M."/>
            <person name="Spatafora J.W."/>
            <person name="Tedersoo L."/>
            <person name="Vaario L.M."/>
            <person name="Yamada A."/>
            <person name="Yan M."/>
            <person name="Wang P."/>
            <person name="Xu J."/>
            <person name="Bruns T."/>
            <person name="Baldrian P."/>
            <person name="Vilgalys R."/>
            <person name="Dunand C."/>
            <person name="Henrissat B."/>
            <person name="Grigoriev I.V."/>
            <person name="Hibbett D."/>
            <person name="Nagy L.G."/>
            <person name="Martin F.M."/>
        </authorList>
    </citation>
    <scope>NUCLEOTIDE SEQUENCE</scope>
    <source>
        <strain evidence="1">P2</strain>
    </source>
</reference>
<protein>
    <submittedName>
        <fullName evidence="1">Uncharacterized protein</fullName>
    </submittedName>
</protein>